<evidence type="ECO:0000313" key="2">
    <source>
        <dbReference type="Proteomes" id="UP001499851"/>
    </source>
</evidence>
<comment type="caution">
    <text evidence="1">The sequence shown here is derived from an EMBL/GenBank/DDBJ whole genome shotgun (WGS) entry which is preliminary data.</text>
</comment>
<proteinExistence type="predicted"/>
<gene>
    <name evidence="1" type="ORF">GCM10009830_12310</name>
</gene>
<dbReference type="RefSeq" id="WP_344483145.1">
    <property type="nucleotide sequence ID" value="NZ_BAAAQF010000004.1"/>
</dbReference>
<accession>A0ABP4S6K1</accession>
<keyword evidence="2" id="KW-1185">Reference proteome</keyword>
<evidence type="ECO:0000313" key="1">
    <source>
        <dbReference type="EMBL" id="GAA1668082.1"/>
    </source>
</evidence>
<sequence length="222" mass="25243">MPGLVSILLLTLAGTVCAGGVAVGIVFLVKAAHDAEQRRRSRNAAWAAQHGLHYVHEDPSLKALTRRDPFTATRSLRFLDVYRGLHRGRHLVAYTAYERIQRSDDSTSEWYAQVVAVDLPALRPFLEVKAGSAGRSRFEVEVFNQRFNVQSDNLRYAHDVITPRMIEFLLTDPRARATRWRMEGRWLIAFWTGAPDKRAIAPVADFLLEVRARIPAHVWSDR</sequence>
<name>A0ABP4S6K1_9ACTN</name>
<reference evidence="2" key="1">
    <citation type="journal article" date="2019" name="Int. J. Syst. Evol. Microbiol.">
        <title>The Global Catalogue of Microorganisms (GCM) 10K type strain sequencing project: providing services to taxonomists for standard genome sequencing and annotation.</title>
        <authorList>
            <consortium name="The Broad Institute Genomics Platform"/>
            <consortium name="The Broad Institute Genome Sequencing Center for Infectious Disease"/>
            <person name="Wu L."/>
            <person name="Ma J."/>
        </authorList>
    </citation>
    <scope>NUCLEOTIDE SEQUENCE [LARGE SCALE GENOMIC DNA]</scope>
    <source>
        <strain evidence="2">JCM 16001</strain>
    </source>
</reference>
<protein>
    <submittedName>
        <fullName evidence="1">Uncharacterized protein</fullName>
    </submittedName>
</protein>
<organism evidence="1 2">
    <name type="scientific">Glycomyces endophyticus</name>
    <dbReference type="NCBI Taxonomy" id="480996"/>
    <lineage>
        <taxon>Bacteria</taxon>
        <taxon>Bacillati</taxon>
        <taxon>Actinomycetota</taxon>
        <taxon>Actinomycetes</taxon>
        <taxon>Glycomycetales</taxon>
        <taxon>Glycomycetaceae</taxon>
        <taxon>Glycomyces</taxon>
    </lineage>
</organism>
<dbReference type="EMBL" id="BAAAQF010000004">
    <property type="protein sequence ID" value="GAA1668082.1"/>
    <property type="molecule type" value="Genomic_DNA"/>
</dbReference>
<dbReference type="Proteomes" id="UP001499851">
    <property type="component" value="Unassembled WGS sequence"/>
</dbReference>